<evidence type="ECO:0000256" key="1">
    <source>
        <dbReference type="ARBA" id="ARBA00004613"/>
    </source>
</evidence>
<evidence type="ECO:0000256" key="3">
    <source>
        <dbReference type="ARBA" id="ARBA00022525"/>
    </source>
</evidence>
<feature type="compositionally biased region" description="Pro residues" evidence="5">
    <location>
        <begin position="834"/>
        <end position="854"/>
    </location>
</feature>
<dbReference type="GO" id="GO:0005576">
    <property type="term" value="C:extracellular region"/>
    <property type="evidence" value="ECO:0007669"/>
    <property type="project" value="UniProtKB-SubCell"/>
</dbReference>
<keyword evidence="10" id="KW-1185">Reference proteome</keyword>
<evidence type="ECO:0000256" key="5">
    <source>
        <dbReference type="SAM" id="MobiDB-lite"/>
    </source>
</evidence>
<dbReference type="EMBL" id="JXZB01000002">
    <property type="protein sequence ID" value="KIQ65149.1"/>
    <property type="molecule type" value="Genomic_DNA"/>
</dbReference>
<dbReference type="GO" id="GO:0005975">
    <property type="term" value="P:carbohydrate metabolic process"/>
    <property type="evidence" value="ECO:0007669"/>
    <property type="project" value="UniProtKB-ARBA"/>
</dbReference>
<dbReference type="AlphaFoldDB" id="A0A0D0PRI4"/>
<reference evidence="9 10" key="1">
    <citation type="submission" date="2015-02" db="EMBL/GenBank/DDBJ databases">
        <title>Draft genome sequence of Kitasatospora griseola MF730-N6, a bafilomycin, terpentecin and satosporin producer.</title>
        <authorList>
            <person name="Arens J.C."/>
            <person name="Haltli B."/>
            <person name="Kerr R.G."/>
        </authorList>
    </citation>
    <scope>NUCLEOTIDE SEQUENCE [LARGE SCALE GENOMIC DNA]</scope>
    <source>
        <strain evidence="9 10">MF730-N6</strain>
    </source>
</reference>
<dbReference type="SUPFAM" id="SSF49478">
    <property type="entry name" value="Cna protein B-type domain"/>
    <property type="match status" value="1"/>
</dbReference>
<keyword evidence="4" id="KW-0732">Signal</keyword>
<dbReference type="OrthoDB" id="3169091at2"/>
<comment type="similarity">
    <text evidence="2">Belongs to the serine-aspartate repeat-containing protein (SDr) family.</text>
</comment>
<feature type="region of interest" description="Disordered" evidence="5">
    <location>
        <begin position="1"/>
        <end position="20"/>
    </location>
</feature>
<feature type="region of interest" description="Disordered" evidence="5">
    <location>
        <begin position="833"/>
        <end position="860"/>
    </location>
</feature>
<feature type="domain" description="SD-repeat containing protein B" evidence="7">
    <location>
        <begin position="593"/>
        <end position="723"/>
    </location>
</feature>
<dbReference type="PANTHER" id="PTHR36108">
    <property type="entry name" value="COLOSSIN-B-RELATED"/>
    <property type="match status" value="1"/>
</dbReference>
<dbReference type="Pfam" id="PF17802">
    <property type="entry name" value="SpaA"/>
    <property type="match status" value="1"/>
</dbReference>
<keyword evidence="3" id="KW-0964">Secreted</keyword>
<dbReference type="Proteomes" id="UP000032066">
    <property type="component" value="Unassembled WGS sequence"/>
</dbReference>
<dbReference type="InterPro" id="IPR013783">
    <property type="entry name" value="Ig-like_fold"/>
</dbReference>
<sequence length="897" mass="93739">MTQTEQETRAPAPRAGRRTAGRAAAVVAALAATAAVTAPSASPVTAEGSVTVQVVRTVDESGTWSGPALEPGMAGVTVTLTGEDGAVSTAVTAADGTVTLKPSKATASGKYRVEVVNPKPGVLFPAFASREGLPGAPDKLSSNEEFVDLSAGKHAALTTGFWNPADYCQQNAPLATACQPASLDPASGRTLLTFPYRSRGVNQDVTNIANTGDTGNVFGIAWNRDDKRLFSSAQAKRATVYGSGGPGAIYVTDPATKATSLFTVVPNAGSTAHAGNAQDDAFVAPVGKESLGGLKLSEDGRDLYVVNLHDRKLYRYDATAKTVEKPKAAYAIPTPNCPSADDWRPFGLGMQDGVGYVGGVCSGQSTQKIGDLRAIVLPFDPATGKFDTAVLDQPIDYHGTPAGNACGGYFWYPWQDTVPMANGQVCGLNPEPELGEIGFETDGSMLLSFRDRYADQAAAAPPEGPLPNGFVYVLASADLNKACKSGDSYVMDVNLGCGITTKGKGFFNLNRPAPVGHPYASFAGMALSKVENSIATSGYDVSNHIVTAGTMFTLRSGGIDPGFGNELSNGTSRFGKGAAMADLEVLCDKAPLQIGNRVWYDPERSGLQLPQQKPVVGATVNLYDADGKKVGTAKTTARGEYYFDNTNVTGGLKPKTAYTIRLDNPADYAKGGPLYHWVPTKANVGDDRLIDSDGTVPKGGTYVERALTTGGPGQNDHSFDFGFSQQQGALRLVKHDQDGKPLPGAVFQLWRETNGTDGLQPDGDKADTKVGDPCTTGDNGTCTAAAVDKGTYYWQEVSQPKGYQTPEQPVLGPIVLDDEHLDDGIMTTAVNKLIPPPPTTPAPTPPATPTPAPTQPSGGLAFTGMDDTALTWTLVGGAVLLVVGTGILIVARKRRTN</sequence>
<protein>
    <recommendedName>
        <fullName evidence="11">Gram-positive cocci surface proteins LPxTG domain-containing protein</fullName>
    </recommendedName>
</protein>
<evidence type="ECO:0000313" key="10">
    <source>
        <dbReference type="Proteomes" id="UP000032066"/>
    </source>
</evidence>
<organism evidence="9 10">
    <name type="scientific">Kitasatospora griseola</name>
    <name type="common">Streptomyces griseolosporeus</name>
    <dbReference type="NCBI Taxonomy" id="2064"/>
    <lineage>
        <taxon>Bacteria</taxon>
        <taxon>Bacillati</taxon>
        <taxon>Actinomycetota</taxon>
        <taxon>Actinomycetes</taxon>
        <taxon>Kitasatosporales</taxon>
        <taxon>Streptomycetaceae</taxon>
        <taxon>Kitasatospora</taxon>
    </lineage>
</organism>
<dbReference type="RefSeq" id="WP_043911197.1">
    <property type="nucleotide sequence ID" value="NZ_JXZB01000002.1"/>
</dbReference>
<evidence type="ECO:0000256" key="4">
    <source>
        <dbReference type="ARBA" id="ARBA00022729"/>
    </source>
</evidence>
<keyword evidence="6" id="KW-0472">Membrane</keyword>
<gene>
    <name evidence="9" type="ORF">TR51_14175</name>
</gene>
<comment type="caution">
    <text evidence="9">The sequence shown here is derived from an EMBL/GenBank/DDBJ whole genome shotgun (WGS) entry which is preliminary data.</text>
</comment>
<feature type="domain" description="SpaA-like prealbumin fold" evidence="8">
    <location>
        <begin position="729"/>
        <end position="810"/>
    </location>
</feature>
<keyword evidence="6" id="KW-1133">Transmembrane helix</keyword>
<evidence type="ECO:0000256" key="2">
    <source>
        <dbReference type="ARBA" id="ARBA00007257"/>
    </source>
</evidence>
<dbReference type="PANTHER" id="PTHR36108:SF13">
    <property type="entry name" value="COLOSSIN-B-RELATED"/>
    <property type="match status" value="1"/>
</dbReference>
<evidence type="ECO:0000259" key="7">
    <source>
        <dbReference type="Pfam" id="PF17210"/>
    </source>
</evidence>
<dbReference type="InterPro" id="IPR006311">
    <property type="entry name" value="TAT_signal"/>
</dbReference>
<dbReference type="Pfam" id="PF17210">
    <property type="entry name" value="SdrD_B"/>
    <property type="match status" value="1"/>
</dbReference>
<dbReference type="InterPro" id="IPR041033">
    <property type="entry name" value="SpaA_PFL_dom_1"/>
</dbReference>
<evidence type="ECO:0000259" key="8">
    <source>
        <dbReference type="Pfam" id="PF17802"/>
    </source>
</evidence>
<comment type="subcellular location">
    <subcellularLocation>
        <location evidence="1">Secreted</location>
    </subcellularLocation>
</comment>
<dbReference type="SUPFAM" id="SSF117074">
    <property type="entry name" value="Hypothetical protein PA1324"/>
    <property type="match status" value="1"/>
</dbReference>
<evidence type="ECO:0000313" key="9">
    <source>
        <dbReference type="EMBL" id="KIQ65149.1"/>
    </source>
</evidence>
<evidence type="ECO:0000256" key="6">
    <source>
        <dbReference type="SAM" id="Phobius"/>
    </source>
</evidence>
<feature type="transmembrane region" description="Helical" evidence="6">
    <location>
        <begin position="869"/>
        <end position="891"/>
    </location>
</feature>
<dbReference type="PROSITE" id="PS51318">
    <property type="entry name" value="TAT"/>
    <property type="match status" value="1"/>
</dbReference>
<dbReference type="PATRIC" id="fig|2064.6.peg.3051"/>
<evidence type="ECO:0008006" key="11">
    <source>
        <dbReference type="Google" id="ProtNLM"/>
    </source>
</evidence>
<dbReference type="STRING" id="2064.TR51_14175"/>
<proteinExistence type="inferred from homology"/>
<keyword evidence="6" id="KW-0812">Transmembrane</keyword>
<name>A0A0D0PRI4_KITGR</name>
<accession>A0A0D0PRI4</accession>
<dbReference type="SUPFAM" id="SSF63825">
    <property type="entry name" value="YWTD domain"/>
    <property type="match status" value="1"/>
</dbReference>
<dbReference type="InterPro" id="IPR033764">
    <property type="entry name" value="Sdr_B"/>
</dbReference>
<dbReference type="Gene3D" id="2.60.40.10">
    <property type="entry name" value="Immunoglobulins"/>
    <property type="match status" value="3"/>
</dbReference>